<evidence type="ECO:0000259" key="2">
    <source>
        <dbReference type="Pfam" id="PF13458"/>
    </source>
</evidence>
<sequence length="260" mass="27050">MVSPSASRVTLSKPGAPDSGFPIFHRVVPKDSLQGPALARLAVKGLTKPLAYYVDDQSPYGEGLRDESVPTLKKLATVVGKDSLLPVAGGDYSAIAAKVKASKATTVLYFGYDIDAGAFVKSLRDAGYDGVFAVGDGAATSSFITTAGKKSAEGARITQGEVPFDNIATDAQKAAFTKATGVKVAGGYVTNTINATNVFLTCIKAGKLTRPAIQNCVTNGTFPDFSGGTFQFNRYGDTKDPAPIGAFYVVDGAITYKHIA</sequence>
<dbReference type="EMBL" id="CAEZXV010000046">
    <property type="protein sequence ID" value="CAB4701298.1"/>
    <property type="molecule type" value="Genomic_DNA"/>
</dbReference>
<feature type="domain" description="Leucine-binding protein" evidence="2">
    <location>
        <begin position="17"/>
        <end position="236"/>
    </location>
</feature>
<keyword evidence="1" id="KW-0732">Signal</keyword>
<dbReference type="Gene3D" id="3.40.50.2300">
    <property type="match status" value="2"/>
</dbReference>
<evidence type="ECO:0000256" key="1">
    <source>
        <dbReference type="ARBA" id="ARBA00022729"/>
    </source>
</evidence>
<name>A0A6J6PXR3_9ZZZZ</name>
<accession>A0A6J6PXR3</accession>
<dbReference type="InterPro" id="IPR028081">
    <property type="entry name" value="Leu-bd"/>
</dbReference>
<gene>
    <name evidence="3" type="ORF">UFOPK2598_00602</name>
</gene>
<dbReference type="InterPro" id="IPR028082">
    <property type="entry name" value="Peripla_BP_I"/>
</dbReference>
<dbReference type="PANTHER" id="PTHR47151:SF2">
    <property type="entry name" value="AMINO ACID BINDING PROTEIN"/>
    <property type="match status" value="1"/>
</dbReference>
<evidence type="ECO:0000313" key="3">
    <source>
        <dbReference type="EMBL" id="CAB4701298.1"/>
    </source>
</evidence>
<dbReference type="Pfam" id="PF13458">
    <property type="entry name" value="Peripla_BP_6"/>
    <property type="match status" value="1"/>
</dbReference>
<proteinExistence type="predicted"/>
<dbReference type="SUPFAM" id="SSF53822">
    <property type="entry name" value="Periplasmic binding protein-like I"/>
    <property type="match status" value="1"/>
</dbReference>
<dbReference type="PANTHER" id="PTHR47151">
    <property type="entry name" value="LEU/ILE/VAL-BINDING ABC TRANSPORTER SUBUNIT"/>
    <property type="match status" value="1"/>
</dbReference>
<dbReference type="AlphaFoldDB" id="A0A6J6PXR3"/>
<organism evidence="3">
    <name type="scientific">freshwater metagenome</name>
    <dbReference type="NCBI Taxonomy" id="449393"/>
    <lineage>
        <taxon>unclassified sequences</taxon>
        <taxon>metagenomes</taxon>
        <taxon>ecological metagenomes</taxon>
    </lineage>
</organism>
<protein>
    <submittedName>
        <fullName evidence="3">Unannotated protein</fullName>
    </submittedName>
</protein>
<reference evidence="3" key="1">
    <citation type="submission" date="2020-05" db="EMBL/GenBank/DDBJ databases">
        <authorList>
            <person name="Chiriac C."/>
            <person name="Salcher M."/>
            <person name="Ghai R."/>
            <person name="Kavagutti S V."/>
        </authorList>
    </citation>
    <scope>NUCLEOTIDE SEQUENCE</scope>
</reference>
<dbReference type="CDD" id="cd06342">
    <property type="entry name" value="PBP1_ABC_LIVBP-like"/>
    <property type="match status" value="1"/>
</dbReference>